<name>A0A6M2E068_XENCH</name>
<accession>A0A6M2E068</accession>
<organism evidence="2">
    <name type="scientific">Xenopsylla cheopis</name>
    <name type="common">Oriental rat flea</name>
    <name type="synonym">Pulex cheopis</name>
    <dbReference type="NCBI Taxonomy" id="163159"/>
    <lineage>
        <taxon>Eukaryota</taxon>
        <taxon>Metazoa</taxon>
        <taxon>Ecdysozoa</taxon>
        <taxon>Arthropoda</taxon>
        <taxon>Hexapoda</taxon>
        <taxon>Insecta</taxon>
        <taxon>Pterygota</taxon>
        <taxon>Neoptera</taxon>
        <taxon>Endopterygota</taxon>
        <taxon>Siphonaptera</taxon>
        <taxon>Pulicidae</taxon>
        <taxon>Xenopsyllinae</taxon>
        <taxon>Xenopsylla</taxon>
    </lineage>
</organism>
<evidence type="ECO:0000313" key="2">
    <source>
        <dbReference type="EMBL" id="NOV51724.1"/>
    </source>
</evidence>
<dbReference type="EMBL" id="GIIL01007998">
    <property type="protein sequence ID" value="NOV51724.1"/>
    <property type="molecule type" value="Transcribed_RNA"/>
</dbReference>
<keyword evidence="1" id="KW-0732">Signal</keyword>
<sequence>MHAALILVAELLMANPCVSVCLSMKGNLHEGLVVYQRIHVILHHVDLIHNVQFWIMAFQNVLVFRDI</sequence>
<feature type="chain" id="PRO_5026788398" evidence="1">
    <location>
        <begin position="20"/>
        <end position="67"/>
    </location>
</feature>
<reference evidence="2" key="1">
    <citation type="submission" date="2020-03" db="EMBL/GenBank/DDBJ databases">
        <title>Transcriptomic Profiling of the Digestive Tract of the Rat Flea, Xenopsylla cheopis, Following Blood Feeding and Infection with Yersinia pestis.</title>
        <authorList>
            <person name="Bland D.M."/>
            <person name="Martens C.A."/>
            <person name="Virtaneva K."/>
            <person name="Kanakabandi K."/>
            <person name="Long D."/>
            <person name="Rosenke R."/>
            <person name="Saturday G.A."/>
            <person name="Hoyt F.H."/>
            <person name="Bruno D.P."/>
            <person name="Ribeiro J.M.C."/>
            <person name="Hinnebusch J."/>
        </authorList>
    </citation>
    <scope>NUCLEOTIDE SEQUENCE</scope>
</reference>
<dbReference type="AlphaFoldDB" id="A0A6M2E068"/>
<evidence type="ECO:0000256" key="1">
    <source>
        <dbReference type="SAM" id="SignalP"/>
    </source>
</evidence>
<feature type="signal peptide" evidence="1">
    <location>
        <begin position="1"/>
        <end position="19"/>
    </location>
</feature>
<protein>
    <submittedName>
        <fullName evidence="2">Putative secreted protein</fullName>
    </submittedName>
</protein>
<proteinExistence type="predicted"/>